<reference evidence="1 2" key="1">
    <citation type="submission" date="2018-10" db="EMBL/GenBank/DDBJ databases">
        <title>Isolation, diversity and antifungal activity of actinobacteria from wheat.</title>
        <authorList>
            <person name="Han C."/>
        </authorList>
    </citation>
    <scope>NUCLEOTIDE SEQUENCE [LARGE SCALE GENOMIC DNA]</scope>
    <source>
        <strain evidence="1 2">NEAU-YY56</strain>
    </source>
</reference>
<dbReference type="InterPro" id="IPR037079">
    <property type="entry name" value="AF2212/PG0164-like_sf"/>
</dbReference>
<dbReference type="EMBL" id="RFFI01000185">
    <property type="protein sequence ID" value="RMI03426.1"/>
    <property type="molecule type" value="Genomic_DNA"/>
</dbReference>
<gene>
    <name evidence="1" type="ORF">EBM89_19550</name>
</gene>
<evidence type="ECO:0000313" key="1">
    <source>
        <dbReference type="EMBL" id="RMI03426.1"/>
    </source>
</evidence>
<keyword evidence="2" id="KW-1185">Reference proteome</keyword>
<organism evidence="1 2">
    <name type="scientific">Cellulomonas triticagri</name>
    <dbReference type="NCBI Taxonomy" id="2483352"/>
    <lineage>
        <taxon>Bacteria</taxon>
        <taxon>Bacillati</taxon>
        <taxon>Actinomycetota</taxon>
        <taxon>Actinomycetes</taxon>
        <taxon>Micrococcales</taxon>
        <taxon>Cellulomonadaceae</taxon>
        <taxon>Cellulomonas</taxon>
    </lineage>
</organism>
<dbReference type="Proteomes" id="UP000269289">
    <property type="component" value="Unassembled WGS sequence"/>
</dbReference>
<dbReference type="AlphaFoldDB" id="A0A3M2IU89"/>
<proteinExistence type="predicted"/>
<accession>A0A3M2IU89</accession>
<dbReference type="InterPro" id="IPR015018">
    <property type="entry name" value="DUF1905"/>
</dbReference>
<dbReference type="RefSeq" id="WP_122151259.1">
    <property type="nucleotide sequence ID" value="NZ_RFFI01000185.1"/>
</dbReference>
<dbReference type="OrthoDB" id="9808666at2"/>
<comment type="caution">
    <text evidence="1">The sequence shown here is derived from an EMBL/GenBank/DDBJ whole genome shotgun (WGS) entry which is preliminary data.</text>
</comment>
<dbReference type="Pfam" id="PF08922">
    <property type="entry name" value="DUF1905"/>
    <property type="match status" value="1"/>
</dbReference>
<sequence length="95" mass="10407">MELRFAGEVIHWRGPAPFHFVRVPDEEVAGVREAAALLSYGWGVVPVTVTIGRTRFTTSLFPREGGYLVPVKDAVRRAEDVELGDTVDLVLTLGA</sequence>
<dbReference type="SUPFAM" id="SSF141694">
    <property type="entry name" value="AF2212/PG0164-like"/>
    <property type="match status" value="1"/>
</dbReference>
<name>A0A3M2IU89_9CELL</name>
<dbReference type="Gene3D" id="2.40.30.100">
    <property type="entry name" value="AF2212/PG0164-like"/>
    <property type="match status" value="1"/>
</dbReference>
<protein>
    <submittedName>
        <fullName evidence="1">DUF1905 domain-containing protein</fullName>
    </submittedName>
</protein>
<evidence type="ECO:0000313" key="2">
    <source>
        <dbReference type="Proteomes" id="UP000269289"/>
    </source>
</evidence>